<evidence type="ECO:0000259" key="6">
    <source>
        <dbReference type="PROSITE" id="PS50850"/>
    </source>
</evidence>
<evidence type="ECO:0000256" key="3">
    <source>
        <dbReference type="ARBA" id="ARBA00022989"/>
    </source>
</evidence>
<sequence>MTDQLRTEGPADIALRTIEQSSPEPILNDLANENTSSGLDRTTIAQLVAAGFSYFFAGTNDGSLGALTPYILRTYNVGTQYISILYATTFLGWLVAAATNSYVAQYLDLGAILTLGAIIQLIAQLPRFWNPPFGLFVITFFLQALGMGYQDAHGNTFVASIKGAHRWLGFIHAMYALGSLVSPFVATTIASRLSNERWQLCYLFLVGVGTINLVTVPLAFRSSLKMRKQPIVTGENEPEANGKTSRSKAATKDIKNTLKSPPVYFLSLFYFFMLGVGITAGGWIVEYLILTRNGKLPEVGYVPSGLWGGIFLGRLFLAEPTHRFGERRMTMLYCVIILALQLVFWLVPNLVGGAVAISFLGFFFGPLFATGMSIGSKLFPEPIRPTALGFVFVLAQAGGALFPALTGVIASKFGVKVMQPMLLGLVIAMGITWALVPKVKQRDE</sequence>
<feature type="transmembrane region" description="Helical" evidence="5">
    <location>
        <begin position="202"/>
        <end position="220"/>
    </location>
</feature>
<keyword evidence="3 5" id="KW-1133">Transmembrane helix</keyword>
<dbReference type="AlphaFoldDB" id="A0A9P4UBB0"/>
<evidence type="ECO:0000256" key="2">
    <source>
        <dbReference type="ARBA" id="ARBA00022692"/>
    </source>
</evidence>
<dbReference type="PANTHER" id="PTHR23514">
    <property type="entry name" value="BYPASS OF STOP CODON PROTEIN 6"/>
    <property type="match status" value="1"/>
</dbReference>
<gene>
    <name evidence="7" type="ORF">P171DRAFT_454016</name>
</gene>
<evidence type="ECO:0000256" key="1">
    <source>
        <dbReference type="ARBA" id="ARBA00004141"/>
    </source>
</evidence>
<dbReference type="PANTHER" id="PTHR23514:SF16">
    <property type="entry name" value="TRANSPORTER, PUTATIVE (AFU_ORTHOLOGUE AFUA_2G17270)-RELATED"/>
    <property type="match status" value="1"/>
</dbReference>
<feature type="domain" description="Major facilitator superfamily (MFS) profile" evidence="6">
    <location>
        <begin position="46"/>
        <end position="440"/>
    </location>
</feature>
<keyword evidence="4 5" id="KW-0472">Membrane</keyword>
<dbReference type="EMBL" id="MU001499">
    <property type="protein sequence ID" value="KAF2445384.1"/>
    <property type="molecule type" value="Genomic_DNA"/>
</dbReference>
<proteinExistence type="predicted"/>
<keyword evidence="2 5" id="KW-0812">Transmembrane</keyword>
<protein>
    <submittedName>
        <fullName evidence="7">MFS general substrate transporter</fullName>
    </submittedName>
</protein>
<dbReference type="InterPro" id="IPR020846">
    <property type="entry name" value="MFS_dom"/>
</dbReference>
<dbReference type="OrthoDB" id="413079at2759"/>
<dbReference type="Proteomes" id="UP000799764">
    <property type="component" value="Unassembled WGS sequence"/>
</dbReference>
<feature type="transmembrane region" description="Helical" evidence="5">
    <location>
        <begin position="387"/>
        <end position="411"/>
    </location>
</feature>
<evidence type="ECO:0000313" key="7">
    <source>
        <dbReference type="EMBL" id="KAF2445384.1"/>
    </source>
</evidence>
<feature type="transmembrane region" description="Helical" evidence="5">
    <location>
        <begin position="417"/>
        <end position="436"/>
    </location>
</feature>
<dbReference type="PROSITE" id="PS50850">
    <property type="entry name" value="MFS"/>
    <property type="match status" value="1"/>
</dbReference>
<organism evidence="7 8">
    <name type="scientific">Karstenula rhodostoma CBS 690.94</name>
    <dbReference type="NCBI Taxonomy" id="1392251"/>
    <lineage>
        <taxon>Eukaryota</taxon>
        <taxon>Fungi</taxon>
        <taxon>Dikarya</taxon>
        <taxon>Ascomycota</taxon>
        <taxon>Pezizomycotina</taxon>
        <taxon>Dothideomycetes</taxon>
        <taxon>Pleosporomycetidae</taxon>
        <taxon>Pleosporales</taxon>
        <taxon>Massarineae</taxon>
        <taxon>Didymosphaeriaceae</taxon>
        <taxon>Karstenula</taxon>
    </lineage>
</organism>
<feature type="transmembrane region" description="Helical" evidence="5">
    <location>
        <begin position="330"/>
        <end position="347"/>
    </location>
</feature>
<dbReference type="Pfam" id="PF07690">
    <property type="entry name" value="MFS_1"/>
    <property type="match status" value="1"/>
</dbReference>
<feature type="transmembrane region" description="Helical" evidence="5">
    <location>
        <begin position="106"/>
        <end position="123"/>
    </location>
</feature>
<feature type="transmembrane region" description="Helical" evidence="5">
    <location>
        <begin position="301"/>
        <end position="318"/>
    </location>
</feature>
<keyword evidence="8" id="KW-1185">Reference proteome</keyword>
<feature type="transmembrane region" description="Helical" evidence="5">
    <location>
        <begin position="263"/>
        <end position="289"/>
    </location>
</feature>
<feature type="transmembrane region" description="Helical" evidence="5">
    <location>
        <begin position="353"/>
        <end position="375"/>
    </location>
</feature>
<dbReference type="FunFam" id="1.20.1250.20:FF:000286">
    <property type="entry name" value="MFS efflux transporter"/>
    <property type="match status" value="1"/>
</dbReference>
<comment type="subcellular location">
    <subcellularLocation>
        <location evidence="1">Membrane</location>
        <topology evidence="1">Multi-pass membrane protein</topology>
    </subcellularLocation>
</comment>
<comment type="caution">
    <text evidence="7">The sequence shown here is derived from an EMBL/GenBank/DDBJ whole genome shotgun (WGS) entry which is preliminary data.</text>
</comment>
<name>A0A9P4UBB0_9PLEO</name>
<feature type="transmembrane region" description="Helical" evidence="5">
    <location>
        <begin position="81"/>
        <end position="99"/>
    </location>
</feature>
<dbReference type="Gene3D" id="1.20.1250.20">
    <property type="entry name" value="MFS general substrate transporter like domains"/>
    <property type="match status" value="1"/>
</dbReference>
<dbReference type="GO" id="GO:0022857">
    <property type="term" value="F:transmembrane transporter activity"/>
    <property type="evidence" value="ECO:0007669"/>
    <property type="project" value="InterPro"/>
</dbReference>
<feature type="transmembrane region" description="Helical" evidence="5">
    <location>
        <begin position="170"/>
        <end position="190"/>
    </location>
</feature>
<dbReference type="InterPro" id="IPR011701">
    <property type="entry name" value="MFS"/>
</dbReference>
<reference evidence="7" key="1">
    <citation type="journal article" date="2020" name="Stud. Mycol.">
        <title>101 Dothideomycetes genomes: a test case for predicting lifestyles and emergence of pathogens.</title>
        <authorList>
            <person name="Haridas S."/>
            <person name="Albert R."/>
            <person name="Binder M."/>
            <person name="Bloem J."/>
            <person name="Labutti K."/>
            <person name="Salamov A."/>
            <person name="Andreopoulos B."/>
            <person name="Baker S."/>
            <person name="Barry K."/>
            <person name="Bills G."/>
            <person name="Bluhm B."/>
            <person name="Cannon C."/>
            <person name="Castanera R."/>
            <person name="Culley D."/>
            <person name="Daum C."/>
            <person name="Ezra D."/>
            <person name="Gonzalez J."/>
            <person name="Henrissat B."/>
            <person name="Kuo A."/>
            <person name="Liang C."/>
            <person name="Lipzen A."/>
            <person name="Lutzoni F."/>
            <person name="Magnuson J."/>
            <person name="Mondo S."/>
            <person name="Nolan M."/>
            <person name="Ohm R."/>
            <person name="Pangilinan J."/>
            <person name="Park H.-J."/>
            <person name="Ramirez L."/>
            <person name="Alfaro M."/>
            <person name="Sun H."/>
            <person name="Tritt A."/>
            <person name="Yoshinaga Y."/>
            <person name="Zwiers L.-H."/>
            <person name="Turgeon B."/>
            <person name="Goodwin S."/>
            <person name="Spatafora J."/>
            <person name="Crous P."/>
            <person name="Grigoriev I."/>
        </authorList>
    </citation>
    <scope>NUCLEOTIDE SEQUENCE</scope>
    <source>
        <strain evidence="7">CBS 690.94</strain>
    </source>
</reference>
<evidence type="ECO:0000256" key="4">
    <source>
        <dbReference type="ARBA" id="ARBA00023136"/>
    </source>
</evidence>
<evidence type="ECO:0000256" key="5">
    <source>
        <dbReference type="SAM" id="Phobius"/>
    </source>
</evidence>
<feature type="transmembrane region" description="Helical" evidence="5">
    <location>
        <begin position="129"/>
        <end position="149"/>
    </location>
</feature>
<dbReference type="InterPro" id="IPR051788">
    <property type="entry name" value="MFS_Transporter"/>
</dbReference>
<dbReference type="GO" id="GO:0016020">
    <property type="term" value="C:membrane"/>
    <property type="evidence" value="ECO:0007669"/>
    <property type="project" value="UniProtKB-SubCell"/>
</dbReference>
<dbReference type="InterPro" id="IPR036259">
    <property type="entry name" value="MFS_trans_sf"/>
</dbReference>
<evidence type="ECO:0000313" key="8">
    <source>
        <dbReference type="Proteomes" id="UP000799764"/>
    </source>
</evidence>
<dbReference type="SUPFAM" id="SSF103473">
    <property type="entry name" value="MFS general substrate transporter"/>
    <property type="match status" value="1"/>
</dbReference>
<accession>A0A9P4UBB0</accession>